<dbReference type="RefSeq" id="WP_153548342.1">
    <property type="nucleotide sequence ID" value="NZ_WIXK01000006.1"/>
</dbReference>
<keyword evidence="1" id="KW-0472">Membrane</keyword>
<keyword evidence="3" id="KW-1185">Reference proteome</keyword>
<evidence type="ECO:0000256" key="1">
    <source>
        <dbReference type="SAM" id="Phobius"/>
    </source>
</evidence>
<organism evidence="2 3">
    <name type="scientific">Tritonibacter aquimaris</name>
    <dbReference type="NCBI Taxonomy" id="2663379"/>
    <lineage>
        <taxon>Bacteria</taxon>
        <taxon>Pseudomonadati</taxon>
        <taxon>Pseudomonadota</taxon>
        <taxon>Alphaproteobacteria</taxon>
        <taxon>Rhodobacterales</taxon>
        <taxon>Paracoccaceae</taxon>
        <taxon>Tritonibacter</taxon>
    </lineage>
</organism>
<keyword evidence="1" id="KW-1133">Transmembrane helix</keyword>
<sequence length="123" mass="13820">MFSAEAIGISNVEPSLSKKDEALVAGQVEAKELERRAEAVEAAVRVQGLREFFDLRKTWSSWIIAWISALIFFNGCLAVFVGAGWLNFLEYEWFITAVTVETFLQVVGMGYVAVRFLFSDSKK</sequence>
<gene>
    <name evidence="2" type="ORF">GG681_12345</name>
</gene>
<feature type="transmembrane region" description="Helical" evidence="1">
    <location>
        <begin position="63"/>
        <end position="87"/>
    </location>
</feature>
<reference evidence="2 3" key="1">
    <citation type="submission" date="2019-10" db="EMBL/GenBank/DDBJ databases">
        <title>Epibacterium sp. nov., isolated from seawater.</title>
        <authorList>
            <person name="Zhang X."/>
            <person name="Li N."/>
        </authorList>
    </citation>
    <scope>NUCLEOTIDE SEQUENCE [LARGE SCALE GENOMIC DNA]</scope>
    <source>
        <strain evidence="2 3">SM1969</strain>
    </source>
</reference>
<name>A0A844AYL5_9RHOB</name>
<evidence type="ECO:0000313" key="2">
    <source>
        <dbReference type="EMBL" id="MQY43434.1"/>
    </source>
</evidence>
<evidence type="ECO:0000313" key="3">
    <source>
        <dbReference type="Proteomes" id="UP000436694"/>
    </source>
</evidence>
<feature type="transmembrane region" description="Helical" evidence="1">
    <location>
        <begin position="93"/>
        <end position="118"/>
    </location>
</feature>
<comment type="caution">
    <text evidence="2">The sequence shown here is derived from an EMBL/GenBank/DDBJ whole genome shotgun (WGS) entry which is preliminary data.</text>
</comment>
<protein>
    <submittedName>
        <fullName evidence="2">Uncharacterized protein</fullName>
    </submittedName>
</protein>
<dbReference type="EMBL" id="WIXK01000006">
    <property type="protein sequence ID" value="MQY43434.1"/>
    <property type="molecule type" value="Genomic_DNA"/>
</dbReference>
<accession>A0A844AYL5</accession>
<dbReference type="AlphaFoldDB" id="A0A844AYL5"/>
<keyword evidence="1" id="KW-0812">Transmembrane</keyword>
<dbReference type="Proteomes" id="UP000436694">
    <property type="component" value="Unassembled WGS sequence"/>
</dbReference>
<proteinExistence type="predicted"/>